<gene>
    <name evidence="1" type="ORF">ZHAS_00016454</name>
</gene>
<organism evidence="1">
    <name type="scientific">Anopheles sinensis</name>
    <name type="common">Mosquito</name>
    <dbReference type="NCBI Taxonomy" id="74873"/>
    <lineage>
        <taxon>Eukaryota</taxon>
        <taxon>Metazoa</taxon>
        <taxon>Ecdysozoa</taxon>
        <taxon>Arthropoda</taxon>
        <taxon>Hexapoda</taxon>
        <taxon>Insecta</taxon>
        <taxon>Pterygota</taxon>
        <taxon>Neoptera</taxon>
        <taxon>Endopterygota</taxon>
        <taxon>Diptera</taxon>
        <taxon>Nematocera</taxon>
        <taxon>Culicoidea</taxon>
        <taxon>Culicidae</taxon>
        <taxon>Anophelinae</taxon>
        <taxon>Anopheles</taxon>
    </lineage>
</organism>
<protein>
    <submittedName>
        <fullName evidence="1 2">Uncharacterized protein</fullName>
    </submittedName>
</protein>
<dbReference type="AlphaFoldDB" id="A0A084WE25"/>
<name>A0A084WE25_ANOSI</name>
<proteinExistence type="predicted"/>
<reference evidence="1 3" key="1">
    <citation type="journal article" date="2014" name="BMC Genomics">
        <title>Genome sequence of Anopheles sinensis provides insight into genetics basis of mosquito competence for malaria parasites.</title>
        <authorList>
            <person name="Zhou D."/>
            <person name="Zhang D."/>
            <person name="Ding G."/>
            <person name="Shi L."/>
            <person name="Hou Q."/>
            <person name="Ye Y."/>
            <person name="Xu Y."/>
            <person name="Zhou H."/>
            <person name="Xiong C."/>
            <person name="Li S."/>
            <person name="Yu J."/>
            <person name="Hong S."/>
            <person name="Yu X."/>
            <person name="Zou P."/>
            <person name="Chen C."/>
            <person name="Chang X."/>
            <person name="Wang W."/>
            <person name="Lv Y."/>
            <person name="Sun Y."/>
            <person name="Ma L."/>
            <person name="Shen B."/>
            <person name="Zhu C."/>
        </authorList>
    </citation>
    <scope>NUCLEOTIDE SEQUENCE [LARGE SCALE GENOMIC DNA]</scope>
</reference>
<dbReference type="EnsemblMetazoa" id="ASIC016454-RA">
    <property type="protein sequence ID" value="ASIC016454-PA"/>
    <property type="gene ID" value="ASIC016454"/>
</dbReference>
<sequence length="49" mass="5041">MGKEVYKAMPAAAATISLTLCNGLKPFPSGSEESGTKFAYGTCPGRDVS</sequence>
<dbReference type="Proteomes" id="UP000030765">
    <property type="component" value="Unassembled WGS sequence"/>
</dbReference>
<reference evidence="2" key="2">
    <citation type="submission" date="2020-05" db="UniProtKB">
        <authorList>
            <consortium name="EnsemblMetazoa"/>
        </authorList>
    </citation>
    <scope>IDENTIFICATION</scope>
</reference>
<evidence type="ECO:0000313" key="1">
    <source>
        <dbReference type="EMBL" id="KFB48469.1"/>
    </source>
</evidence>
<keyword evidence="3" id="KW-1185">Reference proteome</keyword>
<dbReference type="VEuPathDB" id="VectorBase:ASIC016454"/>
<accession>A0A084WE25</accession>
<evidence type="ECO:0000313" key="2">
    <source>
        <dbReference type="EnsemblMetazoa" id="ASIC016454-PA"/>
    </source>
</evidence>
<evidence type="ECO:0000313" key="3">
    <source>
        <dbReference type="Proteomes" id="UP000030765"/>
    </source>
</evidence>
<dbReference type="EMBL" id="ATLV01023118">
    <property type="status" value="NOT_ANNOTATED_CDS"/>
    <property type="molecule type" value="Genomic_DNA"/>
</dbReference>
<dbReference type="EMBL" id="KE525340">
    <property type="protein sequence ID" value="KFB48469.1"/>
    <property type="molecule type" value="Genomic_DNA"/>
</dbReference>